<dbReference type="Gene3D" id="2.60.120.200">
    <property type="match status" value="1"/>
</dbReference>
<dbReference type="NCBIfam" id="TIGR04183">
    <property type="entry name" value="Por_Secre_tail"/>
    <property type="match status" value="1"/>
</dbReference>
<accession>A0ABW5K2I3</accession>
<evidence type="ECO:0000313" key="5">
    <source>
        <dbReference type="EMBL" id="MFD2543113.1"/>
    </source>
</evidence>
<dbReference type="RefSeq" id="WP_379904671.1">
    <property type="nucleotide sequence ID" value="NZ_JBHULM010000011.1"/>
</dbReference>
<evidence type="ECO:0000313" key="6">
    <source>
        <dbReference type="Proteomes" id="UP001597467"/>
    </source>
</evidence>
<keyword evidence="2" id="KW-1015">Disulfide bond</keyword>
<evidence type="ECO:0000256" key="2">
    <source>
        <dbReference type="ARBA" id="ARBA00023157"/>
    </source>
</evidence>
<keyword evidence="6" id="KW-1185">Reference proteome</keyword>
<sequence>MIKNLLHFMVCCILSTPILAQTNAPSIQSGVSFQWSDTQTNYNQPATIESITVNGNVYLNFGVPTGYELTQPGPNAQSNNTIRLNSSIVESTSASPTWDATALEAFQSLNLNYYFAANYNGEEMCNDFVAENSTNAQRATLTYEGGIVASSSGVIAITEQNANNCYHIEFFGIPVGGVSEQSLGETFVNKGGTEWGYGGTGSSGNLGTPGAVNSPPAGSDYWLSDRVVLNRATLGIAIFYLDDIAPTGSTITRATLTAATYDNGDGKMFILTLPDNDKDGLSDVDDLDDDNDGITDIVESGGIDPSADHDLDGIPNYKDVNFCTLNSFGICANLDFDNDGVPNHYDLDSDNDGIFDVVESGGTDANNDGYADGAEGLTPSTMGIPTSAGTGTIPINTDNSGNDNFLDIDSDDDGIPDNIEAQSTFTYVSPLYSVNSYNGVDTTYATGLTVEDTDGDGIPDYIDSDSDNDGVPDIKENGMANVLSGSDSDNDGLDDIFETSGTNDAIWDANEAIENPIDLSVLPDNDGDLFTGGDLDYRDLFDVNPPVSATLDFDGVDDYLTGNSLVNGLGEVTIMAWIKIDASNAGTTNNTIAGEDVSCRLYVQNGNKLVFGTRTTAGTTNVVNGINVAYDEWHHITGTFSGATGTQAIYVDGVKRTTTTTGTQIGQTIACTGSWNGNFEIGRLSRNTTNKQYFKGDIDEVRVFDSALTEDQIQRMVYQEIKNESGKVRGTVIPKDIVDISTGNTVSWSDLIAYYSMTDIKNSTTADYSSNDNTLYLKNIRTIQEQTAPMPYETVNNGDWTSESTWLHGNVWDIEDVANNKDWSIVQIKNNVDAAHAVKNIGLFVDTNKTFTVNGDNQVNNSWYLELDGALDLKEDSQLIQGANSDLVTSANGKILRRQEGASSYYWYNYWASPVGQTGVTSLSDNNAAANNANNTSFSINMLKKGDGSAIQFISGNHQTDRLSTRWMYTYQNGVTYYDWGSVNQTTAINPGVGYIHKGMGVGTEQQYLFEGKPNNGTIKLSVADVGGEGSGPGVSKTEYLLGNPYASAIDIHKFLEDNASVLEGSIQLWQQWDGVSHVTTEYEGGYAQVNKTGSVRAYQFEGGTGGNNGSLDGTKLPTKYLPVGQGFMAEIKNNGTVVFKNSQRVFVKEADADGTENNGSAFFRSTDQVSYGPSMQKLRLEFNALDGQATKRELLLGFSNITTDAYDYGYEAKNTDNNHDDLNLMLDGEYMTIQSYAEITDDKVVPLALKTSGNNSYSIKLTETINIAEDQEVYLRDNLTNVYYNLRQDTAYTFTSTAGVFNDRFEIVFSSQTLSTEEVTVNNNTVIYYNNNSSLLYVKGLDTTVSNLQLINMLGQTVYAKASVSNTSLENGLPIPALGTGIYIVSIKTEDHQTIEKKIVVE</sequence>
<organism evidence="5 6">
    <name type="scientific">Lacinutrix gracilariae</name>
    <dbReference type="NCBI Taxonomy" id="1747198"/>
    <lineage>
        <taxon>Bacteria</taxon>
        <taxon>Pseudomonadati</taxon>
        <taxon>Bacteroidota</taxon>
        <taxon>Flavobacteriia</taxon>
        <taxon>Flavobacteriales</taxon>
        <taxon>Flavobacteriaceae</taxon>
        <taxon>Lacinutrix</taxon>
    </lineage>
</organism>
<feature type="signal peptide" evidence="3">
    <location>
        <begin position="1"/>
        <end position="20"/>
    </location>
</feature>
<proteinExistence type="predicted"/>
<protein>
    <submittedName>
        <fullName evidence="5">LamG-like jellyroll fold domain-containing protein</fullName>
    </submittedName>
</protein>
<gene>
    <name evidence="5" type="ORF">ACFSSB_12345</name>
</gene>
<evidence type="ECO:0000256" key="1">
    <source>
        <dbReference type="ARBA" id="ARBA00022729"/>
    </source>
</evidence>
<dbReference type="InterPro" id="IPR006558">
    <property type="entry name" value="LamG-like"/>
</dbReference>
<comment type="caution">
    <text evidence="5">The sequence shown here is derived from an EMBL/GenBank/DDBJ whole genome shotgun (WGS) entry which is preliminary data.</text>
</comment>
<feature type="domain" description="LamG-like jellyroll fold" evidence="4">
    <location>
        <begin position="570"/>
        <end position="711"/>
    </location>
</feature>
<dbReference type="InterPro" id="IPR028974">
    <property type="entry name" value="TSP_type-3_rpt"/>
</dbReference>
<dbReference type="EMBL" id="JBHULM010000011">
    <property type="protein sequence ID" value="MFD2543113.1"/>
    <property type="molecule type" value="Genomic_DNA"/>
</dbReference>
<dbReference type="SUPFAM" id="SSF49899">
    <property type="entry name" value="Concanavalin A-like lectins/glucanases"/>
    <property type="match status" value="1"/>
</dbReference>
<dbReference type="Proteomes" id="UP001597467">
    <property type="component" value="Unassembled WGS sequence"/>
</dbReference>
<dbReference type="SMART" id="SM00560">
    <property type="entry name" value="LamGL"/>
    <property type="match status" value="1"/>
</dbReference>
<feature type="chain" id="PRO_5045222452" evidence="3">
    <location>
        <begin position="21"/>
        <end position="1403"/>
    </location>
</feature>
<dbReference type="InterPro" id="IPR026444">
    <property type="entry name" value="Secre_tail"/>
</dbReference>
<evidence type="ECO:0000256" key="3">
    <source>
        <dbReference type="SAM" id="SignalP"/>
    </source>
</evidence>
<keyword evidence="1 3" id="KW-0732">Signal</keyword>
<dbReference type="InterPro" id="IPR013320">
    <property type="entry name" value="ConA-like_dom_sf"/>
</dbReference>
<evidence type="ECO:0000259" key="4">
    <source>
        <dbReference type="SMART" id="SM00560"/>
    </source>
</evidence>
<reference evidence="6" key="1">
    <citation type="journal article" date="2019" name="Int. J. Syst. Evol. Microbiol.">
        <title>The Global Catalogue of Microorganisms (GCM) 10K type strain sequencing project: providing services to taxonomists for standard genome sequencing and annotation.</title>
        <authorList>
            <consortium name="The Broad Institute Genomics Platform"/>
            <consortium name="The Broad Institute Genome Sequencing Center for Infectious Disease"/>
            <person name="Wu L."/>
            <person name="Ma J."/>
        </authorList>
    </citation>
    <scope>NUCLEOTIDE SEQUENCE [LARGE SCALE GENOMIC DNA]</scope>
    <source>
        <strain evidence="6">KCTC 42808</strain>
    </source>
</reference>
<name>A0ABW5K2I3_9FLAO</name>
<dbReference type="Gene3D" id="4.10.1080.10">
    <property type="entry name" value="TSP type-3 repeat"/>
    <property type="match status" value="1"/>
</dbReference>
<dbReference type="Pfam" id="PF13385">
    <property type="entry name" value="Laminin_G_3"/>
    <property type="match status" value="1"/>
</dbReference>